<evidence type="ECO:0000313" key="4">
    <source>
        <dbReference type="Proteomes" id="UP000324022"/>
    </source>
</evidence>
<evidence type="ECO:0008006" key="5">
    <source>
        <dbReference type="Google" id="ProtNLM"/>
    </source>
</evidence>
<accession>A0A5C3EHM9</accession>
<evidence type="ECO:0000256" key="1">
    <source>
        <dbReference type="SAM" id="MobiDB-lite"/>
    </source>
</evidence>
<dbReference type="EMBL" id="OOIN01000027">
    <property type="protein sequence ID" value="SPO29247.1"/>
    <property type="molecule type" value="Genomic_DNA"/>
</dbReference>
<dbReference type="AlphaFoldDB" id="A0A5C3EHM9"/>
<feature type="region of interest" description="Disordered" evidence="1">
    <location>
        <begin position="30"/>
        <end position="70"/>
    </location>
</feature>
<reference evidence="3 4" key="1">
    <citation type="submission" date="2018-03" db="EMBL/GenBank/DDBJ databases">
        <authorList>
            <person name="Guldener U."/>
        </authorList>
    </citation>
    <scope>NUCLEOTIDE SEQUENCE [LARGE SCALE GENOMIC DNA]</scope>
    <source>
        <strain evidence="3 4">NBRC100155</strain>
    </source>
</reference>
<protein>
    <recommendedName>
        <fullName evidence="5">Secreted protein</fullName>
    </recommendedName>
</protein>
<dbReference type="Proteomes" id="UP000324022">
    <property type="component" value="Unassembled WGS sequence"/>
</dbReference>
<keyword evidence="4" id="KW-1185">Reference proteome</keyword>
<proteinExistence type="predicted"/>
<evidence type="ECO:0000256" key="2">
    <source>
        <dbReference type="SAM" id="SignalP"/>
    </source>
</evidence>
<feature type="chain" id="PRO_5023148385" description="Secreted protein" evidence="2">
    <location>
        <begin position="25"/>
        <end position="113"/>
    </location>
</feature>
<feature type="region of interest" description="Disordered" evidence="1">
    <location>
        <begin position="85"/>
        <end position="106"/>
    </location>
</feature>
<organism evidence="3 4">
    <name type="scientific">Ustilago trichophora</name>
    <dbReference type="NCBI Taxonomy" id="86804"/>
    <lineage>
        <taxon>Eukaryota</taxon>
        <taxon>Fungi</taxon>
        <taxon>Dikarya</taxon>
        <taxon>Basidiomycota</taxon>
        <taxon>Ustilaginomycotina</taxon>
        <taxon>Ustilaginomycetes</taxon>
        <taxon>Ustilaginales</taxon>
        <taxon>Ustilaginaceae</taxon>
        <taxon>Ustilago</taxon>
    </lineage>
</organism>
<name>A0A5C3EHM9_9BASI</name>
<evidence type="ECO:0000313" key="3">
    <source>
        <dbReference type="EMBL" id="SPO29247.1"/>
    </source>
</evidence>
<gene>
    <name evidence="3" type="ORF">UTRI_06196</name>
</gene>
<sequence length="113" mass="12502">MLGLLLRLPLLLCIFLLLAAKCLTRTSLTPQTNLEQEDASSMEVPWSSSRPSQACMASRSRSNGCRKRPDLESSISVHQRALQPDLSEHHHGHSLAGCASGRSAQRQRTFLSY</sequence>
<feature type="signal peptide" evidence="2">
    <location>
        <begin position="1"/>
        <end position="24"/>
    </location>
</feature>
<keyword evidence="2" id="KW-0732">Signal</keyword>